<dbReference type="InterPro" id="IPR050173">
    <property type="entry name" value="ABC_transporter_C-like"/>
</dbReference>
<dbReference type="STRING" id="94208.A0A2S4KUL3"/>
<evidence type="ECO:0000256" key="3">
    <source>
        <dbReference type="ARBA" id="ARBA00022475"/>
    </source>
</evidence>
<evidence type="ECO:0000256" key="9">
    <source>
        <dbReference type="SAM" id="Phobius"/>
    </source>
</evidence>
<dbReference type="Proteomes" id="UP000237481">
    <property type="component" value="Unassembled WGS sequence"/>
</dbReference>
<keyword evidence="4 9" id="KW-0812">Transmembrane</keyword>
<dbReference type="Pfam" id="PF00005">
    <property type="entry name" value="ABC_tran"/>
    <property type="match status" value="1"/>
</dbReference>
<proteinExistence type="predicted"/>
<dbReference type="SMART" id="SM00382">
    <property type="entry name" value="AAA"/>
    <property type="match status" value="1"/>
</dbReference>
<dbReference type="GO" id="GO:0005886">
    <property type="term" value="C:plasma membrane"/>
    <property type="evidence" value="ECO:0007669"/>
    <property type="project" value="UniProtKB-SubCell"/>
</dbReference>
<accession>A0A2S4KUL3</accession>
<evidence type="ECO:0000256" key="1">
    <source>
        <dbReference type="ARBA" id="ARBA00004651"/>
    </source>
</evidence>
<dbReference type="PROSITE" id="PS50893">
    <property type="entry name" value="ABC_TRANSPORTER_2"/>
    <property type="match status" value="1"/>
</dbReference>
<dbReference type="InterPro" id="IPR027417">
    <property type="entry name" value="P-loop_NTPase"/>
</dbReference>
<evidence type="ECO:0000259" key="11">
    <source>
        <dbReference type="PROSITE" id="PS50929"/>
    </source>
</evidence>
<evidence type="ECO:0000313" key="12">
    <source>
        <dbReference type="EMBL" id="POR33873.1"/>
    </source>
</evidence>
<evidence type="ECO:0000256" key="8">
    <source>
        <dbReference type="ARBA" id="ARBA00023136"/>
    </source>
</evidence>
<feature type="domain" description="ABC transporter" evidence="10">
    <location>
        <begin position="173"/>
        <end position="421"/>
    </location>
</feature>
<keyword evidence="7 9" id="KW-1133">Transmembrane helix</keyword>
<dbReference type="InterPro" id="IPR036640">
    <property type="entry name" value="ABC1_TM_sf"/>
</dbReference>
<dbReference type="AlphaFoldDB" id="A0A2S4KUL3"/>
<dbReference type="SUPFAM" id="SSF90123">
    <property type="entry name" value="ABC transporter transmembrane region"/>
    <property type="match status" value="1"/>
</dbReference>
<dbReference type="InterPro" id="IPR011527">
    <property type="entry name" value="ABC1_TM_dom"/>
</dbReference>
<dbReference type="PROSITE" id="PS50929">
    <property type="entry name" value="ABC_TM1F"/>
    <property type="match status" value="1"/>
</dbReference>
<comment type="caution">
    <text evidence="12">The sequence shown here is derived from an EMBL/GenBank/DDBJ whole genome shotgun (WGS) entry which is preliminary data.</text>
</comment>
<evidence type="ECO:0000259" key="10">
    <source>
        <dbReference type="PROSITE" id="PS50893"/>
    </source>
</evidence>
<keyword evidence="3" id="KW-1003">Cell membrane</keyword>
<feature type="transmembrane region" description="Helical" evidence="9">
    <location>
        <begin position="115"/>
        <end position="133"/>
    </location>
</feature>
<evidence type="ECO:0000256" key="7">
    <source>
        <dbReference type="ARBA" id="ARBA00022989"/>
    </source>
</evidence>
<dbReference type="Gene3D" id="3.40.50.300">
    <property type="entry name" value="P-loop containing nucleotide triphosphate hydrolases"/>
    <property type="match status" value="1"/>
</dbReference>
<reference evidence="12 13" key="1">
    <citation type="submission" date="2018-01" db="EMBL/GenBank/DDBJ databases">
        <title>Harnessing the power of phylogenomics to disentangle the directionality and signatures of interkingdom host jumping in the parasitic fungal genus Tolypocladium.</title>
        <authorList>
            <person name="Quandt C.A."/>
            <person name="Patterson W."/>
            <person name="Spatafora J.W."/>
        </authorList>
    </citation>
    <scope>NUCLEOTIDE SEQUENCE [LARGE SCALE GENOMIC DNA]</scope>
    <source>
        <strain evidence="12 13">NRBC 100945</strain>
    </source>
</reference>
<evidence type="ECO:0000256" key="5">
    <source>
        <dbReference type="ARBA" id="ARBA00022741"/>
    </source>
</evidence>
<keyword evidence="5" id="KW-0547">Nucleotide-binding</keyword>
<evidence type="ECO:0000313" key="13">
    <source>
        <dbReference type="Proteomes" id="UP000237481"/>
    </source>
</evidence>
<dbReference type="OrthoDB" id="4139357at2759"/>
<feature type="transmembrane region" description="Helical" evidence="9">
    <location>
        <begin position="82"/>
        <end position="103"/>
    </location>
</feature>
<dbReference type="PANTHER" id="PTHR24223:SF345">
    <property type="entry name" value="ABC MULTIDRUG TRANSPORTER (EUROFUNG)"/>
    <property type="match status" value="1"/>
</dbReference>
<dbReference type="InterPro" id="IPR003439">
    <property type="entry name" value="ABC_transporter-like_ATP-bd"/>
</dbReference>
<gene>
    <name evidence="12" type="ORF">TPAR_05932</name>
</gene>
<dbReference type="InterPro" id="IPR044726">
    <property type="entry name" value="ABCC_6TM_D2"/>
</dbReference>
<dbReference type="GO" id="GO:0016887">
    <property type="term" value="F:ATP hydrolysis activity"/>
    <property type="evidence" value="ECO:0007669"/>
    <property type="project" value="InterPro"/>
</dbReference>
<keyword evidence="6" id="KW-0067">ATP-binding</keyword>
<protein>
    <submittedName>
        <fullName evidence="12">Uncharacterized protein</fullName>
    </submittedName>
</protein>
<dbReference type="Gene3D" id="1.20.1560.10">
    <property type="entry name" value="ABC transporter type 1, transmembrane domain"/>
    <property type="match status" value="1"/>
</dbReference>
<keyword evidence="13" id="KW-1185">Reference proteome</keyword>
<feature type="domain" description="ABC transmembrane type-1" evidence="11">
    <location>
        <begin position="1"/>
        <end position="140"/>
    </location>
</feature>
<evidence type="ECO:0000256" key="6">
    <source>
        <dbReference type="ARBA" id="ARBA00022840"/>
    </source>
</evidence>
<dbReference type="Pfam" id="PF00664">
    <property type="entry name" value="ABC_membrane"/>
    <property type="match status" value="1"/>
</dbReference>
<evidence type="ECO:0000256" key="4">
    <source>
        <dbReference type="ARBA" id="ARBA00022692"/>
    </source>
</evidence>
<keyword evidence="2" id="KW-0813">Transport</keyword>
<dbReference type="PANTHER" id="PTHR24223">
    <property type="entry name" value="ATP-BINDING CASSETTE SUB-FAMILY C"/>
    <property type="match status" value="1"/>
</dbReference>
<dbReference type="SUPFAM" id="SSF52540">
    <property type="entry name" value="P-loop containing nucleoside triphosphate hydrolases"/>
    <property type="match status" value="1"/>
</dbReference>
<sequence length="422" mass="45910">MSLPLCMVAVYFVQRAYLRTSRQLRVLELESQAALYSSFLETVEGIVTIRSFGWQSALESKNLGSLNYSLRPFYMLLCLQRWLNLLVLELIVSAIAIGLIGVAVTWSDTTPGGEMGVALNLILVAITTLVRLVESWTSLEISLGAISRLKAIELRTAREDQPWENNEPDPAWPRKDDLHLLNSLDQPVLRAINLTIRPGQKLVICGRTGIGKSTMLLALMRLVESSGSIKVDGEDICRVPRSIDPFLIPDATLRFNLDPSSSVSDGALQSALTKVGIWDHLSSMPGSDAGSPLYECLSSLPALSVGQSQLLATARAIVQKHSLLSGREFADQAPNYMNSPKPILLLDEATSSLDTATESIIHDVIDREFVEAGHTVIIVSHRMSAMAGRMRPGKDLVALLQDGSLVKVGGHKDIGEGCTDLG</sequence>
<dbReference type="EMBL" id="PKSG01000622">
    <property type="protein sequence ID" value="POR33873.1"/>
    <property type="molecule type" value="Genomic_DNA"/>
</dbReference>
<dbReference type="GO" id="GO:0140359">
    <property type="term" value="F:ABC-type transporter activity"/>
    <property type="evidence" value="ECO:0007669"/>
    <property type="project" value="InterPro"/>
</dbReference>
<dbReference type="GO" id="GO:0005524">
    <property type="term" value="F:ATP binding"/>
    <property type="evidence" value="ECO:0007669"/>
    <property type="project" value="UniProtKB-KW"/>
</dbReference>
<organism evidence="12 13">
    <name type="scientific">Tolypocladium paradoxum</name>
    <dbReference type="NCBI Taxonomy" id="94208"/>
    <lineage>
        <taxon>Eukaryota</taxon>
        <taxon>Fungi</taxon>
        <taxon>Dikarya</taxon>
        <taxon>Ascomycota</taxon>
        <taxon>Pezizomycotina</taxon>
        <taxon>Sordariomycetes</taxon>
        <taxon>Hypocreomycetidae</taxon>
        <taxon>Hypocreales</taxon>
        <taxon>Ophiocordycipitaceae</taxon>
        <taxon>Tolypocladium</taxon>
    </lineage>
</organism>
<name>A0A2S4KUL3_9HYPO</name>
<comment type="subcellular location">
    <subcellularLocation>
        <location evidence="1">Cell membrane</location>
        <topology evidence="1">Multi-pass membrane protein</topology>
    </subcellularLocation>
</comment>
<dbReference type="CDD" id="cd18580">
    <property type="entry name" value="ABC_6TM_ABCC_D2"/>
    <property type="match status" value="1"/>
</dbReference>
<dbReference type="InterPro" id="IPR003593">
    <property type="entry name" value="AAA+_ATPase"/>
</dbReference>
<evidence type="ECO:0000256" key="2">
    <source>
        <dbReference type="ARBA" id="ARBA00022448"/>
    </source>
</evidence>
<keyword evidence="8 9" id="KW-0472">Membrane</keyword>